<evidence type="ECO:0000313" key="2">
    <source>
        <dbReference type="EMBL" id="KNZ62676.1"/>
    </source>
</evidence>
<feature type="transmembrane region" description="Helical" evidence="1">
    <location>
        <begin position="540"/>
        <end position="562"/>
    </location>
</feature>
<sequence length="717" mass="83165">MVWVFRLDERCLILMSTIIKYIISQVSQLVVMLVLLEFVGVAVWFASWSSQPSAQVELNIFVYLNKYVYLFFSRRAFLQKELICQWVCACEKADPAVVWEFGLAVVSRELLYVCTFILLPLLTDHHWAWELMKLFSLAHSFFFFIYNGNRPVGLYWFLYVYVKRGLDIIKKRRCQVVQECASSKPGAARVKRDLASLVGSPSFVASHSRSYLQLYCVCPSGYTSSLFYFYLSRNPPSVCSFTSCSFAKRILKNLIAHWELHCAALNMLHFINWNDNSFWATQMIYFFLASNFILVELFSHSYYKNCDELMCLQENFHLLSNFILINLFSYQSRMYSDGVAVALAGLVAGTVLEENFNCRNFDFYLEHILVRIFLKKTNQKMIYISSEKLTWDFYHVHTGDLTQWSDWEGIVGIPALLDEHVKFIDPLFQLYFLSFSFSLDSVTKNQLLILTPQLSSFPILACSYLVRNDRTPLQFSLFSKQILFPIVSSLSSCLPLSSAVYNFYLIIFVHFFLTLNIPWISTSIPFPLVQNCPKEPSPKFLEVLLFVELTSGSVNLSLLMILKEKMRGSIEQCLDKHLCTLIPRRKMPNNYSLTPHSFNSHFLTPTSYTLSSKPSTTNLSDLQFSISTISQQSLTHSHQLSAHQLLQLLNFTASIYLVRICSGHPENNISWFSFYSKLILLSSSLSSYSYYLNCRGNFFFFFFSFPFFFCFCFFFLS</sequence>
<feature type="transmembrane region" description="Helical" evidence="1">
    <location>
        <begin position="277"/>
        <end position="295"/>
    </location>
</feature>
<evidence type="ECO:0000313" key="3">
    <source>
        <dbReference type="Proteomes" id="UP000037035"/>
    </source>
</evidence>
<accession>A0A0L6VPP1</accession>
<feature type="transmembrane region" description="Helical" evidence="1">
    <location>
        <begin position="503"/>
        <end position="520"/>
    </location>
</feature>
<proteinExistence type="predicted"/>
<dbReference type="VEuPathDB" id="FungiDB:VP01_1237g3"/>
<reference evidence="2 3" key="1">
    <citation type="submission" date="2015-08" db="EMBL/GenBank/DDBJ databases">
        <title>Next Generation Sequencing and Analysis of the Genome of Puccinia sorghi L Schw, the Causal Agent of Maize Common Rust.</title>
        <authorList>
            <person name="Rochi L."/>
            <person name="Burguener G."/>
            <person name="Darino M."/>
            <person name="Turjanski A."/>
            <person name="Kreff E."/>
            <person name="Dieguez M.J."/>
            <person name="Sacco F."/>
        </authorList>
    </citation>
    <scope>NUCLEOTIDE SEQUENCE [LARGE SCALE GENOMIC DNA]</scope>
    <source>
        <strain evidence="2 3">RO10H11247</strain>
    </source>
</reference>
<dbReference type="EMBL" id="LAVV01002643">
    <property type="protein sequence ID" value="KNZ62676.1"/>
    <property type="molecule type" value="Genomic_DNA"/>
</dbReference>
<keyword evidence="1" id="KW-0472">Membrane</keyword>
<dbReference type="Proteomes" id="UP000037035">
    <property type="component" value="Unassembled WGS sequence"/>
</dbReference>
<evidence type="ECO:0000256" key="1">
    <source>
        <dbReference type="SAM" id="Phobius"/>
    </source>
</evidence>
<keyword evidence="3" id="KW-1185">Reference proteome</keyword>
<keyword evidence="1" id="KW-0812">Transmembrane</keyword>
<feature type="transmembrane region" description="Helical" evidence="1">
    <location>
        <begin position="21"/>
        <end position="46"/>
    </location>
</feature>
<name>A0A0L6VPP1_9BASI</name>
<gene>
    <name evidence="2" type="ORF">VP01_1237g3</name>
</gene>
<organism evidence="2 3">
    <name type="scientific">Puccinia sorghi</name>
    <dbReference type="NCBI Taxonomy" id="27349"/>
    <lineage>
        <taxon>Eukaryota</taxon>
        <taxon>Fungi</taxon>
        <taxon>Dikarya</taxon>
        <taxon>Basidiomycota</taxon>
        <taxon>Pucciniomycotina</taxon>
        <taxon>Pucciniomycetes</taxon>
        <taxon>Pucciniales</taxon>
        <taxon>Pucciniaceae</taxon>
        <taxon>Puccinia</taxon>
    </lineage>
</organism>
<feature type="transmembrane region" description="Helical" evidence="1">
    <location>
        <begin position="698"/>
        <end position="716"/>
    </location>
</feature>
<feature type="transmembrane region" description="Helical" evidence="1">
    <location>
        <begin position="52"/>
        <end position="72"/>
    </location>
</feature>
<protein>
    <submittedName>
        <fullName evidence="2">Uncharacterized protein</fullName>
    </submittedName>
</protein>
<dbReference type="AlphaFoldDB" id="A0A0L6VPP1"/>
<feature type="transmembrane region" description="Helical" evidence="1">
    <location>
        <begin position="141"/>
        <end position="162"/>
    </location>
</feature>
<comment type="caution">
    <text evidence="2">The sequence shown here is derived from an EMBL/GenBank/DDBJ whole genome shotgun (WGS) entry which is preliminary data.</text>
</comment>
<keyword evidence="1" id="KW-1133">Transmembrane helix</keyword>